<proteinExistence type="predicted"/>
<accession>A0AAV7SYQ3</accession>
<comment type="caution">
    <text evidence="1">The sequence shown here is derived from an EMBL/GenBank/DDBJ whole genome shotgun (WGS) entry which is preliminary data.</text>
</comment>
<dbReference type="Proteomes" id="UP001066276">
    <property type="component" value="Chromosome 4_1"/>
</dbReference>
<evidence type="ECO:0000313" key="2">
    <source>
        <dbReference type="Proteomes" id="UP001066276"/>
    </source>
</evidence>
<keyword evidence="2" id="KW-1185">Reference proteome</keyword>
<organism evidence="1 2">
    <name type="scientific">Pleurodeles waltl</name>
    <name type="common">Iberian ribbed newt</name>
    <dbReference type="NCBI Taxonomy" id="8319"/>
    <lineage>
        <taxon>Eukaryota</taxon>
        <taxon>Metazoa</taxon>
        <taxon>Chordata</taxon>
        <taxon>Craniata</taxon>
        <taxon>Vertebrata</taxon>
        <taxon>Euteleostomi</taxon>
        <taxon>Amphibia</taxon>
        <taxon>Batrachia</taxon>
        <taxon>Caudata</taxon>
        <taxon>Salamandroidea</taxon>
        <taxon>Salamandridae</taxon>
        <taxon>Pleurodelinae</taxon>
        <taxon>Pleurodeles</taxon>
    </lineage>
</organism>
<dbReference type="EMBL" id="JANPWB010000007">
    <property type="protein sequence ID" value="KAJ1169357.1"/>
    <property type="molecule type" value="Genomic_DNA"/>
</dbReference>
<name>A0AAV7SYQ3_PLEWA</name>
<reference evidence="1" key="1">
    <citation type="journal article" date="2022" name="bioRxiv">
        <title>Sequencing and chromosome-scale assembly of the giantPleurodeles waltlgenome.</title>
        <authorList>
            <person name="Brown T."/>
            <person name="Elewa A."/>
            <person name="Iarovenko S."/>
            <person name="Subramanian E."/>
            <person name="Araus A.J."/>
            <person name="Petzold A."/>
            <person name="Susuki M."/>
            <person name="Suzuki K.-i.T."/>
            <person name="Hayashi T."/>
            <person name="Toyoda A."/>
            <person name="Oliveira C."/>
            <person name="Osipova E."/>
            <person name="Leigh N.D."/>
            <person name="Simon A."/>
            <person name="Yun M.H."/>
        </authorList>
    </citation>
    <scope>NUCLEOTIDE SEQUENCE</scope>
    <source>
        <strain evidence="1">20211129_DDA</strain>
        <tissue evidence="1">Liver</tissue>
    </source>
</reference>
<gene>
    <name evidence="1" type="ORF">NDU88_001250</name>
</gene>
<evidence type="ECO:0000313" key="1">
    <source>
        <dbReference type="EMBL" id="KAJ1169357.1"/>
    </source>
</evidence>
<protein>
    <submittedName>
        <fullName evidence="1">Uncharacterized protein</fullName>
    </submittedName>
</protein>
<sequence>MCDERDERDETLETLVLVMLVPGGSHRGLLTASASASARCAASGAAHGLGAAAASRCPVDYGVVWTLSKPEGAPEEYRSPRAREEY</sequence>
<dbReference type="AlphaFoldDB" id="A0AAV7SYQ3"/>